<evidence type="ECO:0000313" key="5">
    <source>
        <dbReference type="Proteomes" id="UP000286712"/>
    </source>
</evidence>
<organism evidence="4 6">
    <name type="scientific">Thermus scotoductus</name>
    <dbReference type="NCBI Taxonomy" id="37636"/>
    <lineage>
        <taxon>Bacteria</taxon>
        <taxon>Thermotogati</taxon>
        <taxon>Deinococcota</taxon>
        <taxon>Deinococci</taxon>
        <taxon>Thermales</taxon>
        <taxon>Thermaceae</taxon>
        <taxon>Thermus</taxon>
    </lineage>
</organism>
<sequence>MLSRIIAAFCIIDDALQALGYKDDPQAKTPASAILTLAILAAMELGGKHNKALALAKDLRLFTYVPSPSRFNRRLHALYPFFLPLRKIAPSGLTHLLAQAWKNLHQAQAYALDTFPLPACENIRAPRSRLFPDKAYRGFIPSKRVYFHGLKLHLLVDDKKFVHEVNLTPGSLHDLASLLLLPLDLPEGVELYLDRGYESHLYEDLLREAQGIVPMVIRRRNSRRYVPWLQYLAIVGRRVVETVGSMLHALFPRRIHAVTQKGFVIKVLSFILAHNLNLLVQEMPG</sequence>
<dbReference type="EMBL" id="PELW01000122">
    <property type="protein sequence ID" value="RTH26247.1"/>
    <property type="molecule type" value="Genomic_DNA"/>
</dbReference>
<evidence type="ECO:0000313" key="6">
    <source>
        <dbReference type="Proteomes" id="UP000287173"/>
    </source>
</evidence>
<evidence type="ECO:0000313" key="2">
    <source>
        <dbReference type="EMBL" id="RTH26247.1"/>
    </source>
</evidence>
<reference evidence="5 6" key="1">
    <citation type="journal article" date="2019" name="Extremophiles">
        <title>Biogeography of thermophiles and predominance of Thermus scotoductus in domestic water heaters.</title>
        <authorList>
            <person name="Wilpiszeski R.L."/>
            <person name="Zhang Z."/>
            <person name="House C.H."/>
        </authorList>
    </citation>
    <scope>NUCLEOTIDE SEQUENCE [LARGE SCALE GENOMIC DNA]</scope>
    <source>
        <strain evidence="4 6">17_S17</strain>
        <strain evidence="3 7">25_S25</strain>
        <strain evidence="2 5">27_S27</strain>
    </source>
</reference>
<dbReference type="EMBL" id="PEMG01000429">
    <property type="protein sequence ID" value="RTI05617.1"/>
    <property type="molecule type" value="Genomic_DNA"/>
</dbReference>
<evidence type="ECO:0000313" key="7">
    <source>
        <dbReference type="Proteomes" id="UP000287306"/>
    </source>
</evidence>
<feature type="domain" description="Transposase DDE" evidence="1">
    <location>
        <begin position="111"/>
        <end position="248"/>
    </location>
</feature>
<dbReference type="InterPro" id="IPR025668">
    <property type="entry name" value="Tnp_DDE_dom"/>
</dbReference>
<name>A0A430UM86_THESC</name>
<evidence type="ECO:0000313" key="4">
    <source>
        <dbReference type="EMBL" id="RTI05617.1"/>
    </source>
</evidence>
<dbReference type="NCBIfam" id="NF033520">
    <property type="entry name" value="transpos_IS982"/>
    <property type="match status" value="1"/>
</dbReference>
<protein>
    <submittedName>
        <fullName evidence="4">Transposase</fullName>
    </submittedName>
</protein>
<evidence type="ECO:0000259" key="1">
    <source>
        <dbReference type="Pfam" id="PF13612"/>
    </source>
</evidence>
<dbReference type="Proteomes" id="UP000287173">
    <property type="component" value="Unassembled WGS sequence"/>
</dbReference>
<gene>
    <name evidence="4" type="ORF">CSW30_11065</name>
    <name evidence="3" type="ORF">CSW38_03065</name>
    <name evidence="2" type="ORF">CSW40_05420</name>
</gene>
<dbReference type="EMBL" id="PELY01000066">
    <property type="protein sequence ID" value="RTH27631.1"/>
    <property type="molecule type" value="Genomic_DNA"/>
</dbReference>
<evidence type="ECO:0000313" key="3">
    <source>
        <dbReference type="EMBL" id="RTH27631.1"/>
    </source>
</evidence>
<dbReference type="Proteomes" id="UP000286712">
    <property type="component" value="Unassembled WGS sequence"/>
</dbReference>
<accession>A0A430UM86</accession>
<dbReference type="AlphaFoldDB" id="A0A430UM86"/>
<dbReference type="Pfam" id="PF13612">
    <property type="entry name" value="DDE_Tnp_1_3"/>
    <property type="match status" value="1"/>
</dbReference>
<comment type="caution">
    <text evidence="4">The sequence shown here is derived from an EMBL/GenBank/DDBJ whole genome shotgun (WGS) entry which is preliminary data.</text>
</comment>
<dbReference type="Proteomes" id="UP000287306">
    <property type="component" value="Unassembled WGS sequence"/>
</dbReference>
<proteinExistence type="predicted"/>
<dbReference type="RefSeq" id="WP_126201428.1">
    <property type="nucleotide sequence ID" value="NZ_PELW01000122.1"/>
</dbReference>